<evidence type="ECO:0000256" key="3">
    <source>
        <dbReference type="ARBA" id="ARBA00022692"/>
    </source>
</evidence>
<evidence type="ECO:0000256" key="1">
    <source>
        <dbReference type="ARBA" id="ARBA00004141"/>
    </source>
</evidence>
<feature type="transmembrane region" description="Helical" evidence="6">
    <location>
        <begin position="299"/>
        <end position="321"/>
    </location>
</feature>
<feature type="transmembrane region" description="Helical" evidence="6">
    <location>
        <begin position="342"/>
        <end position="358"/>
    </location>
</feature>
<sequence>MKNKRETFSSKVGFILACIGSAVGMGNIWMFPYRVGQFGGAAFLVPYFIFVIVIGFTGVIGEMSFGRAMGTGPVGAFKKALETRGKKHGEIIGLIPVIGSLGIAIGYSVVLGWILRFTLGAITGSILKASDSGAYFEAIAGNLGSLSWHLLALALTFIIMIMGVSKGIEKVNKVMMPAFFLLFLILAIRVITLPEAMEGYKYLLIPKWNFLLKPKTWIYALGQAFFSLSLAGSGTLVYGSYLKKNEDIVESAKYVTLFDTAAAILAAFVIIPSVFAFGMDPAAGPPLMFIIMPSVFKQMPMGQLFAIIFFLAVFFAGVTSLMNLFEAPIEALQERFNFSRKVSVSIIAIIGTLTGIILEDAQKLGIWMDIISIYVIPLGALLAGIMFFWVCGSKFAREQVQLGSTKEIGSWFEPMTKYVFCGLTIIVYILGIFYGGIG</sequence>
<comment type="subcellular location">
    <subcellularLocation>
        <location evidence="1">Membrane</location>
        <topology evidence="1">Multi-pass membrane protein</topology>
    </subcellularLocation>
</comment>
<dbReference type="SUPFAM" id="SSF161070">
    <property type="entry name" value="SNF-like"/>
    <property type="match status" value="1"/>
</dbReference>
<feature type="transmembrane region" description="Helical" evidence="6">
    <location>
        <begin position="418"/>
        <end position="437"/>
    </location>
</feature>
<dbReference type="PANTHER" id="PTHR42948">
    <property type="entry name" value="TRANSPORTER"/>
    <property type="match status" value="1"/>
</dbReference>
<feature type="transmembrane region" description="Helical" evidence="6">
    <location>
        <begin position="91"/>
        <end position="115"/>
    </location>
</feature>
<evidence type="ECO:0000256" key="2">
    <source>
        <dbReference type="ARBA" id="ARBA00022448"/>
    </source>
</evidence>
<evidence type="ECO:0000256" key="6">
    <source>
        <dbReference type="SAM" id="Phobius"/>
    </source>
</evidence>
<protein>
    <submittedName>
        <fullName evidence="7">Sodium-dependent amino acid transporter (Proline, tryptophan)</fullName>
    </submittedName>
</protein>
<dbReference type="Pfam" id="PF00209">
    <property type="entry name" value="SNF"/>
    <property type="match status" value="2"/>
</dbReference>
<dbReference type="InterPro" id="IPR037272">
    <property type="entry name" value="SNS_sf"/>
</dbReference>
<dbReference type="AlphaFoldDB" id="A0A2X2W7B5"/>
<feature type="transmembrane region" description="Helical" evidence="6">
    <location>
        <begin position="217"/>
        <end position="242"/>
    </location>
</feature>
<organism evidence="7 8">
    <name type="scientific">Clostridium cochlearium</name>
    <dbReference type="NCBI Taxonomy" id="1494"/>
    <lineage>
        <taxon>Bacteria</taxon>
        <taxon>Bacillati</taxon>
        <taxon>Bacillota</taxon>
        <taxon>Clostridia</taxon>
        <taxon>Eubacteriales</taxon>
        <taxon>Clostridiaceae</taxon>
        <taxon>Clostridium</taxon>
    </lineage>
</organism>
<dbReference type="CDD" id="cd10336">
    <property type="entry name" value="SLC6sbd_Tyt1-Like"/>
    <property type="match status" value="1"/>
</dbReference>
<evidence type="ECO:0000256" key="5">
    <source>
        <dbReference type="ARBA" id="ARBA00023136"/>
    </source>
</evidence>
<dbReference type="NCBIfam" id="NF037979">
    <property type="entry name" value="Na_transp"/>
    <property type="match status" value="1"/>
</dbReference>
<feature type="transmembrane region" description="Helical" evidence="6">
    <location>
        <begin position="254"/>
        <end position="279"/>
    </location>
</feature>
<reference evidence="7 8" key="1">
    <citation type="submission" date="2018-06" db="EMBL/GenBank/DDBJ databases">
        <authorList>
            <consortium name="Pathogen Informatics"/>
            <person name="Doyle S."/>
        </authorList>
    </citation>
    <scope>NUCLEOTIDE SEQUENCE [LARGE SCALE GENOMIC DNA]</scope>
    <source>
        <strain evidence="7 8">NCTC13028</strain>
    </source>
</reference>
<name>A0A2X2W7B5_CLOCO</name>
<gene>
    <name evidence="7" type="ORF">NCTC13028_00517</name>
</gene>
<dbReference type="EMBL" id="UAWC01000001">
    <property type="protein sequence ID" value="SQB33523.1"/>
    <property type="molecule type" value="Genomic_DNA"/>
</dbReference>
<proteinExistence type="predicted"/>
<dbReference type="PANTHER" id="PTHR42948:SF1">
    <property type="entry name" value="TRANSPORTER"/>
    <property type="match status" value="1"/>
</dbReference>
<dbReference type="GO" id="GO:0016020">
    <property type="term" value="C:membrane"/>
    <property type="evidence" value="ECO:0007669"/>
    <property type="project" value="UniProtKB-SubCell"/>
</dbReference>
<dbReference type="PRINTS" id="PR00176">
    <property type="entry name" value="NANEUSMPORT"/>
</dbReference>
<feature type="transmembrane region" description="Helical" evidence="6">
    <location>
        <begin position="146"/>
        <end position="164"/>
    </location>
</feature>
<keyword evidence="3 6" id="KW-0812">Transmembrane</keyword>
<feature type="transmembrane region" description="Helical" evidence="6">
    <location>
        <begin position="370"/>
        <end position="391"/>
    </location>
</feature>
<keyword evidence="2" id="KW-0813">Transport</keyword>
<evidence type="ECO:0000313" key="7">
    <source>
        <dbReference type="EMBL" id="SQB33523.1"/>
    </source>
</evidence>
<dbReference type="InterPro" id="IPR047218">
    <property type="entry name" value="YocR/YhdH-like"/>
</dbReference>
<evidence type="ECO:0000256" key="4">
    <source>
        <dbReference type="ARBA" id="ARBA00022989"/>
    </source>
</evidence>
<dbReference type="RefSeq" id="WP_096635639.1">
    <property type="nucleotide sequence ID" value="NZ_CP173238.1"/>
</dbReference>
<dbReference type="Proteomes" id="UP000250223">
    <property type="component" value="Unassembled WGS sequence"/>
</dbReference>
<keyword evidence="5 6" id="KW-0472">Membrane</keyword>
<feature type="transmembrane region" description="Helical" evidence="6">
    <location>
        <begin position="38"/>
        <end position="60"/>
    </location>
</feature>
<accession>A0A2X2W7B5</accession>
<feature type="transmembrane region" description="Helical" evidence="6">
    <location>
        <begin position="12"/>
        <end position="32"/>
    </location>
</feature>
<evidence type="ECO:0000313" key="8">
    <source>
        <dbReference type="Proteomes" id="UP000250223"/>
    </source>
</evidence>
<feature type="transmembrane region" description="Helical" evidence="6">
    <location>
        <begin position="176"/>
        <end position="197"/>
    </location>
</feature>
<dbReference type="InterPro" id="IPR000175">
    <property type="entry name" value="Na/ntran_symport"/>
</dbReference>
<keyword evidence="4 6" id="KW-1133">Transmembrane helix</keyword>
<dbReference type="PROSITE" id="PS50267">
    <property type="entry name" value="NA_NEUROTRAN_SYMP_3"/>
    <property type="match status" value="1"/>
</dbReference>